<protein>
    <submittedName>
        <fullName evidence="2">Uncharacterized protein</fullName>
    </submittedName>
</protein>
<feature type="compositionally biased region" description="Polar residues" evidence="1">
    <location>
        <begin position="62"/>
        <end position="72"/>
    </location>
</feature>
<sequence length="559" mass="59704">MAPSQAGGQIRLRGAAMRRDAMRGKARQGNGKGRRALSQAKAGTPPSPWAWGRAGGRKVHSTDSNHQITGGNKSWRHAIGSLAARRARSTEYIGAVPARGKVPSARSQAPLIAKYPHIVVVHRGPRYNHHPPFPNLTSVPPAFQPSIHPSIHPENGHRPAALVLTPVALPSRQRYLVLFLSFYSTAMSPAYLRPPRVVSRPYLSPVFQHSRFRSAAMGVLSLAIRARGLIPTRAPSETHASSHKDSFTALPQSSTQQRSGLEALISLRSVVTIAEANKSQQATRQSETRARTGELLATALAMHASTGTRAAAGMEQAVMAALLQPQQTQAPRLRVSAPPPATTRRTSNRGLVRGRPQHDVQPAVFLPSAPCWGGLPREPVSIDGGHVCVTRGKCLSCLSCLSWFSYLSLLWSRPWLSFLSSRGSRGSCARHNQPPRFVPHTHNAIMNFELRRDENMCRAVLVTRARASFTPSHHRLLSDLHSWRGDVRQLSRAAPANFGVQAWDGSGASPVAGVAADVAVTAGVAVAAAGVAVAAGVAAAGVTGVAGEAPLYASLYLTG</sequence>
<organism evidence="2 3">
    <name type="scientific">Purpureocillium lilacinum</name>
    <name type="common">Paecilomyces lilacinus</name>
    <dbReference type="NCBI Taxonomy" id="33203"/>
    <lineage>
        <taxon>Eukaryota</taxon>
        <taxon>Fungi</taxon>
        <taxon>Dikarya</taxon>
        <taxon>Ascomycota</taxon>
        <taxon>Pezizomycotina</taxon>
        <taxon>Sordariomycetes</taxon>
        <taxon>Hypocreomycetidae</taxon>
        <taxon>Hypocreales</taxon>
        <taxon>Ophiocordycipitaceae</taxon>
        <taxon>Purpureocillium</taxon>
    </lineage>
</organism>
<evidence type="ECO:0000313" key="3">
    <source>
        <dbReference type="Proteomes" id="UP001287286"/>
    </source>
</evidence>
<accession>A0ABR0BM78</accession>
<evidence type="ECO:0000256" key="1">
    <source>
        <dbReference type="SAM" id="MobiDB-lite"/>
    </source>
</evidence>
<keyword evidence="3" id="KW-1185">Reference proteome</keyword>
<dbReference type="Proteomes" id="UP001287286">
    <property type="component" value="Unassembled WGS sequence"/>
</dbReference>
<comment type="caution">
    <text evidence="2">The sequence shown here is derived from an EMBL/GenBank/DDBJ whole genome shotgun (WGS) entry which is preliminary data.</text>
</comment>
<evidence type="ECO:0000313" key="2">
    <source>
        <dbReference type="EMBL" id="KAK4083100.1"/>
    </source>
</evidence>
<feature type="region of interest" description="Disordered" evidence="1">
    <location>
        <begin position="329"/>
        <end position="354"/>
    </location>
</feature>
<reference evidence="2 3" key="1">
    <citation type="journal article" date="2024" name="Microbiol. Resour. Announc.">
        <title>Genome annotations for the ascomycete fungi Trichoderma harzianum, Trichoderma aggressivum, and Purpureocillium lilacinum.</title>
        <authorList>
            <person name="Beijen E.P.W."/>
            <person name="Ohm R.A."/>
        </authorList>
    </citation>
    <scope>NUCLEOTIDE SEQUENCE [LARGE SCALE GENOMIC DNA]</scope>
    <source>
        <strain evidence="2 3">CBS 150709</strain>
    </source>
</reference>
<gene>
    <name evidence="2" type="ORF">Purlil1_10912</name>
</gene>
<dbReference type="EMBL" id="JAWRVI010000060">
    <property type="protein sequence ID" value="KAK4083100.1"/>
    <property type="molecule type" value="Genomic_DNA"/>
</dbReference>
<feature type="region of interest" description="Disordered" evidence="1">
    <location>
        <begin position="1"/>
        <end position="72"/>
    </location>
</feature>
<feature type="region of interest" description="Disordered" evidence="1">
    <location>
        <begin position="233"/>
        <end position="255"/>
    </location>
</feature>
<proteinExistence type="predicted"/>
<name>A0ABR0BM78_PURLI</name>